<dbReference type="SUPFAM" id="SSF50978">
    <property type="entry name" value="WD40 repeat-like"/>
    <property type="match status" value="2"/>
</dbReference>
<protein>
    <recommendedName>
        <fullName evidence="1">WD repeat-containing protein on Y chromosome</fullName>
    </recommendedName>
</protein>
<keyword evidence="6" id="KW-1185">Reference proteome</keyword>
<dbReference type="PANTHER" id="PTHR44324:SF6">
    <property type="entry name" value="EF-HAND CALCIUM BINDING DOMAIN 8"/>
    <property type="match status" value="1"/>
</dbReference>
<dbReference type="PROSITE" id="PS50082">
    <property type="entry name" value="WD_REPEATS_2"/>
    <property type="match status" value="1"/>
</dbReference>
<dbReference type="Gene3D" id="2.130.10.10">
    <property type="entry name" value="YVTN repeat-like/Quinoprotein amine dehydrogenase"/>
    <property type="match status" value="3"/>
</dbReference>
<proteinExistence type="predicted"/>
<dbReference type="InterPro" id="IPR051242">
    <property type="entry name" value="WD-EF-hand_domain"/>
</dbReference>
<dbReference type="PANTHER" id="PTHR44324">
    <property type="entry name" value="WD40 REPEAT DOMAIN 95"/>
    <property type="match status" value="1"/>
</dbReference>
<name>A0A5N4CTM8_CAMDR</name>
<evidence type="ECO:0000256" key="3">
    <source>
        <dbReference type="PROSITE-ProRule" id="PRU00221"/>
    </source>
</evidence>
<comment type="caution">
    <text evidence="5">The sequence shown here is derived from an EMBL/GenBank/DDBJ whole genome shotgun (WGS) entry which is preliminary data.</text>
</comment>
<dbReference type="AlphaFoldDB" id="A0A5N4CTM8"/>
<keyword evidence="2" id="KW-0677">Repeat</keyword>
<dbReference type="InterPro" id="IPR001680">
    <property type="entry name" value="WD40_rpt"/>
</dbReference>
<feature type="region of interest" description="Disordered" evidence="4">
    <location>
        <begin position="863"/>
        <end position="883"/>
    </location>
</feature>
<dbReference type="InterPro" id="IPR015943">
    <property type="entry name" value="WD40/YVTN_repeat-like_dom_sf"/>
</dbReference>
<evidence type="ECO:0000256" key="2">
    <source>
        <dbReference type="ARBA" id="ARBA00022737"/>
    </source>
</evidence>
<keyword evidence="3" id="KW-0853">WD repeat</keyword>
<feature type="compositionally biased region" description="Low complexity" evidence="4">
    <location>
        <begin position="871"/>
        <end position="883"/>
    </location>
</feature>
<reference evidence="5 6" key="1">
    <citation type="journal article" date="2019" name="Mol. Ecol. Resour.">
        <title>Improving Illumina assemblies with Hi-C and long reads: an example with the North African dromedary.</title>
        <authorList>
            <person name="Elbers J.P."/>
            <person name="Rogers M.F."/>
            <person name="Perelman P.L."/>
            <person name="Proskuryakova A.A."/>
            <person name="Serdyukova N.A."/>
            <person name="Johnson W.E."/>
            <person name="Horin P."/>
            <person name="Corander J."/>
            <person name="Murphy D."/>
            <person name="Burger P.A."/>
        </authorList>
    </citation>
    <scope>NUCLEOTIDE SEQUENCE [LARGE SCALE GENOMIC DNA]</scope>
    <source>
        <strain evidence="5">Drom800</strain>
        <tissue evidence="5">Blood</tissue>
    </source>
</reference>
<sequence length="972" mass="108358">MEVGPEVREEPDNTQHSGHALDIKAFIKAVKKILSNVSDEMLEALFLKEDINCNSSVTWLYQIQPLHSQQMWVIDMVCLHNMNLVAIVSTDQKIKFFDSSNHRCVWAFTFIDLDSCVLTMDYWSDYHRAVFCYRDTKGNVIVFTSDDALHPNWCQRVKFIPQLNLVASCSAISKSSLVLKILPSKAPESLRFSVLNLRKGILCFDYCPEKNILEYSRVGHAGLRSLQSFCGKLFALGHCRITSAYFHRDDNSLICSTYSIGILKGYLETQGPGGPEEKITMYSAPLCAILYSKVFKQVVSGCLSGMVSVWEVVTGRRMMEFSVTDDQHVELTAMSLDESEGCLLMGLRDGTIKMWNYSVGECLLTFPNPDQMEISGIVRMNKVFYVTGWSKRITYFMFHKTKLVLLCYHWQTFHTEDVLSMAKYHNQFLGTSSYNGDILFWNTSMFKPVLNFSASQSPLPLLPKRVQDVDDCLTESHGASKPCVEQKWAHKTHTQPQSPGARSLANTHLRRNLMSAPPVVRHQRDKEPAPPAPLQTRPCLPHTAALLSSCMDGYIYAWSIHGSGGLLGKFPVDFEEKRDVVVGAKATDENDWILVTGDCQGHIKIWDIKDYCTFSDKQAAHPSRTNGFQFLTPKQFQTSLPYNIPLEEKKVVAGQTISLVPPKLLITWKGHLESVADILYVDSFQLSISAGQDQDVKAWKLSGDAIGMVLLKLSCAPWPFLALSLMEHKLAQTLYPVGLGADTEAEAWARLRKITLMSPWAGERSPEDTENSWHKWESKGKQASKVMGASYKPRERSQSPGLLFTNVQYGWMKHQISPQIYQSLHFNELVPIQQPDSVMHKVADQQGQLALLATQRIQKDLDPGREMVPDSAASTPTAVASSPGSLSLSASDSSFLAHLLAAAAPAPAPPLLATALVRPQAQSAPAVLLHVPWYILQGSAAPGPVASSLNLLSRPLKASISFSVKKDSHIRL</sequence>
<feature type="repeat" description="WD" evidence="3">
    <location>
        <begin position="668"/>
        <end position="702"/>
    </location>
</feature>
<dbReference type="InterPro" id="IPR036322">
    <property type="entry name" value="WD40_repeat_dom_sf"/>
</dbReference>
<dbReference type="EMBL" id="JWIN03000019">
    <property type="protein sequence ID" value="KAB1262195.1"/>
    <property type="molecule type" value="Genomic_DNA"/>
</dbReference>
<evidence type="ECO:0000256" key="1">
    <source>
        <dbReference type="ARBA" id="ARBA00014901"/>
    </source>
</evidence>
<dbReference type="STRING" id="9838.ENSCDRP00005028944"/>
<dbReference type="Proteomes" id="UP000299084">
    <property type="component" value="Unassembled WGS sequence"/>
</dbReference>
<accession>A0A5N4CTM8</accession>
<evidence type="ECO:0000313" key="5">
    <source>
        <dbReference type="EMBL" id="KAB1262195.1"/>
    </source>
</evidence>
<evidence type="ECO:0000313" key="6">
    <source>
        <dbReference type="Proteomes" id="UP000299084"/>
    </source>
</evidence>
<organism evidence="5 6">
    <name type="scientific">Camelus dromedarius</name>
    <name type="common">Dromedary</name>
    <name type="synonym">Arabian camel</name>
    <dbReference type="NCBI Taxonomy" id="9838"/>
    <lineage>
        <taxon>Eukaryota</taxon>
        <taxon>Metazoa</taxon>
        <taxon>Chordata</taxon>
        <taxon>Craniata</taxon>
        <taxon>Vertebrata</taxon>
        <taxon>Euteleostomi</taxon>
        <taxon>Mammalia</taxon>
        <taxon>Eutheria</taxon>
        <taxon>Laurasiatheria</taxon>
        <taxon>Artiodactyla</taxon>
        <taxon>Tylopoda</taxon>
        <taxon>Camelidae</taxon>
        <taxon>Camelus</taxon>
    </lineage>
</organism>
<dbReference type="SMART" id="SM00320">
    <property type="entry name" value="WD40"/>
    <property type="match status" value="6"/>
</dbReference>
<evidence type="ECO:0000256" key="4">
    <source>
        <dbReference type="SAM" id="MobiDB-lite"/>
    </source>
</evidence>
<gene>
    <name evidence="5" type="ORF">Cadr_000021271</name>
</gene>